<comment type="caution">
    <text evidence="5">The sequence shown here is derived from an EMBL/GenBank/DDBJ whole genome shotgun (WGS) entry which is preliminary data.</text>
</comment>
<organism evidence="5 6">
    <name type="scientific">Coptis chinensis</name>
    <dbReference type="NCBI Taxonomy" id="261450"/>
    <lineage>
        <taxon>Eukaryota</taxon>
        <taxon>Viridiplantae</taxon>
        <taxon>Streptophyta</taxon>
        <taxon>Embryophyta</taxon>
        <taxon>Tracheophyta</taxon>
        <taxon>Spermatophyta</taxon>
        <taxon>Magnoliopsida</taxon>
        <taxon>Ranunculales</taxon>
        <taxon>Ranunculaceae</taxon>
        <taxon>Coptidoideae</taxon>
        <taxon>Coptis</taxon>
    </lineage>
</organism>
<dbReference type="OrthoDB" id="439808at2759"/>
<dbReference type="Gene3D" id="1.10.150.170">
    <property type="entry name" value="Putative methyltransferase TM0872, insert domain"/>
    <property type="match status" value="1"/>
</dbReference>
<evidence type="ECO:0000313" key="6">
    <source>
        <dbReference type="Proteomes" id="UP000631114"/>
    </source>
</evidence>
<keyword evidence="4" id="KW-0949">S-adenosyl-L-methionine</keyword>
<dbReference type="Gene3D" id="3.40.50.150">
    <property type="entry name" value="Vaccinia Virus protein VP39"/>
    <property type="match status" value="1"/>
</dbReference>
<name>A0A835IHY2_9MAGN</name>
<evidence type="ECO:0000256" key="1">
    <source>
        <dbReference type="ARBA" id="ARBA00010396"/>
    </source>
</evidence>
<keyword evidence="6" id="KW-1185">Reference proteome</keyword>
<dbReference type="GO" id="GO:0071424">
    <property type="term" value="F:rRNA (cytosine-N4-)-methyltransferase activity"/>
    <property type="evidence" value="ECO:0007669"/>
    <property type="project" value="TreeGrafter"/>
</dbReference>
<proteinExistence type="inferred from homology"/>
<dbReference type="GO" id="GO:0070475">
    <property type="term" value="P:rRNA base methylation"/>
    <property type="evidence" value="ECO:0007669"/>
    <property type="project" value="TreeGrafter"/>
</dbReference>
<gene>
    <name evidence="5" type="ORF">IFM89_032840</name>
</gene>
<protein>
    <submittedName>
        <fullName evidence="5">Uncharacterized protein</fullName>
    </submittedName>
</protein>
<comment type="similarity">
    <text evidence="1">Belongs to the methyltransferase superfamily. RsmH family.</text>
</comment>
<evidence type="ECO:0000256" key="2">
    <source>
        <dbReference type="ARBA" id="ARBA00022603"/>
    </source>
</evidence>
<dbReference type="InterPro" id="IPR029063">
    <property type="entry name" value="SAM-dependent_MTases_sf"/>
</dbReference>
<reference evidence="5 6" key="1">
    <citation type="submission" date="2020-10" db="EMBL/GenBank/DDBJ databases">
        <title>The Coptis chinensis genome and diversification of protoberbering-type alkaloids.</title>
        <authorList>
            <person name="Wang B."/>
            <person name="Shu S."/>
            <person name="Song C."/>
            <person name="Liu Y."/>
        </authorList>
    </citation>
    <scope>NUCLEOTIDE SEQUENCE [LARGE SCALE GENOMIC DNA]</scope>
    <source>
        <strain evidence="5">HL-2020</strain>
        <tissue evidence="5">Leaf</tissue>
    </source>
</reference>
<dbReference type="Proteomes" id="UP000631114">
    <property type="component" value="Unassembled WGS sequence"/>
</dbReference>
<dbReference type="PANTHER" id="PTHR11265:SF0">
    <property type="entry name" value="12S RRNA N4-METHYLCYTIDINE METHYLTRANSFERASE"/>
    <property type="match status" value="1"/>
</dbReference>
<sequence length="123" mass="13533">MVIVLNSSPSCILQMNCKGTGLGEDSYEVFKALRIAVNDELNTLEHALSLLVLTAFLLEVYRLAVISFHNLVDRIVKKMFVDLVNVSDGDVGEELTRVLQLDTDGSLTLGEMLRMGLFSQSGL</sequence>
<evidence type="ECO:0000256" key="4">
    <source>
        <dbReference type="ARBA" id="ARBA00022691"/>
    </source>
</evidence>
<dbReference type="PANTHER" id="PTHR11265">
    <property type="entry name" value="S-ADENOSYL-METHYLTRANSFERASE MRAW"/>
    <property type="match status" value="1"/>
</dbReference>
<keyword evidence="2" id="KW-0489">Methyltransferase</keyword>
<dbReference type="InterPro" id="IPR023397">
    <property type="entry name" value="SAM-dep_MeTrfase_MraW_recog"/>
</dbReference>
<dbReference type="Pfam" id="PF01795">
    <property type="entry name" value="Methyltransf_5"/>
    <property type="match status" value="1"/>
</dbReference>
<dbReference type="EMBL" id="JADFTS010000003">
    <property type="protein sequence ID" value="KAF9616878.1"/>
    <property type="molecule type" value="Genomic_DNA"/>
</dbReference>
<accession>A0A835IHY2</accession>
<dbReference type="AlphaFoldDB" id="A0A835IHY2"/>
<dbReference type="InterPro" id="IPR002903">
    <property type="entry name" value="RsmH"/>
</dbReference>
<keyword evidence="3" id="KW-0808">Transferase</keyword>
<evidence type="ECO:0000256" key="3">
    <source>
        <dbReference type="ARBA" id="ARBA00022679"/>
    </source>
</evidence>
<evidence type="ECO:0000313" key="5">
    <source>
        <dbReference type="EMBL" id="KAF9616878.1"/>
    </source>
</evidence>